<gene>
    <name evidence="2" type="ORF">GGE06_005903</name>
</gene>
<dbReference type="EMBL" id="JACHJY010000009">
    <property type="protein sequence ID" value="MBB4984953.1"/>
    <property type="molecule type" value="Genomic_DNA"/>
</dbReference>
<sequence length="108" mass="12233">MTTRRTTPKTLEPVYTVKEAAWLLKLADETKPEGGVRFLRDGVNREHDPFPHARINGQLRFSESQLAEIFERHINAPNTRTGRPRMKRRAAKRSSSPRPVAACQALAA</sequence>
<reference evidence="2 3" key="1">
    <citation type="submission" date="2020-08" db="EMBL/GenBank/DDBJ databases">
        <title>Genomic Encyclopedia of Type Strains, Phase III (KMG-III): the genomes of soil and plant-associated and newly described type strains.</title>
        <authorList>
            <person name="Whitman W."/>
        </authorList>
    </citation>
    <scope>NUCLEOTIDE SEQUENCE [LARGE SCALE GENOMIC DNA]</scope>
    <source>
        <strain evidence="2 3">SFB5A</strain>
    </source>
</reference>
<evidence type="ECO:0000313" key="2">
    <source>
        <dbReference type="EMBL" id="MBB4984953.1"/>
    </source>
</evidence>
<dbReference type="Proteomes" id="UP000582643">
    <property type="component" value="Unassembled WGS sequence"/>
</dbReference>
<feature type="region of interest" description="Disordered" evidence="1">
    <location>
        <begin position="77"/>
        <end position="108"/>
    </location>
</feature>
<dbReference type="RefSeq" id="WP_184932185.1">
    <property type="nucleotide sequence ID" value="NZ_JACHJY010000009.1"/>
</dbReference>
<protein>
    <submittedName>
        <fullName evidence="2">Uncharacterized protein</fullName>
    </submittedName>
</protein>
<feature type="compositionally biased region" description="Basic residues" evidence="1">
    <location>
        <begin position="82"/>
        <end position="92"/>
    </location>
</feature>
<organism evidence="2 3">
    <name type="scientific">Streptomyces nymphaeiformis</name>
    <dbReference type="NCBI Taxonomy" id="2663842"/>
    <lineage>
        <taxon>Bacteria</taxon>
        <taxon>Bacillati</taxon>
        <taxon>Actinomycetota</taxon>
        <taxon>Actinomycetes</taxon>
        <taxon>Kitasatosporales</taxon>
        <taxon>Streptomycetaceae</taxon>
        <taxon>Streptomyces</taxon>
    </lineage>
</organism>
<evidence type="ECO:0000313" key="3">
    <source>
        <dbReference type="Proteomes" id="UP000582643"/>
    </source>
</evidence>
<feature type="compositionally biased region" description="Low complexity" evidence="1">
    <location>
        <begin position="93"/>
        <end position="102"/>
    </location>
</feature>
<dbReference type="AlphaFoldDB" id="A0A7W7U4K9"/>
<accession>A0A7W7U4K9</accession>
<comment type="caution">
    <text evidence="2">The sequence shown here is derived from an EMBL/GenBank/DDBJ whole genome shotgun (WGS) entry which is preliminary data.</text>
</comment>
<name>A0A7W7U4K9_9ACTN</name>
<evidence type="ECO:0000256" key="1">
    <source>
        <dbReference type="SAM" id="MobiDB-lite"/>
    </source>
</evidence>
<proteinExistence type="predicted"/>
<keyword evidence="3" id="KW-1185">Reference proteome</keyword>